<evidence type="ECO:0000259" key="1">
    <source>
        <dbReference type="PROSITE" id="PS50878"/>
    </source>
</evidence>
<sequence length="636" mass="71932">MMDAIGLEAPFSVEEVKVAVWACGSDKAPGSDGFNFKFIKAFWETLKDDVMKCVFHFDKYGTLARGCNSSFITLAPKVKDPTSLSDYRLISLIGCIYKIISKLLATRLKKVIGGIIGDVQSAYVEGRNILDGPLVINELNSWAKKTKKKILLFKVDFDKAFDSVNWEYLDNTLDQMGFGSKWRSWIRGCLHSSRASVIINGSPTDEFQISKGVRQGDPLSPFLFITTMEGLNVALEAAQDKGIFNRVQLPNGGPLFTHLFYADDALFFGEWDRANLKNLARILKCFHISSGLKVNFQKSRVFGIGAPECEVKNWAGILGCEVRLMPFTYLGVPVGANMNLRKNWAPIVDKFQSKLSKWKSKALSFGGRLTLLSSVLGNLPTYYFSLFLAPLAVIEKLERGLGVGSIRALNMGLIVKWWWRLKHENHSLWRRVVVSIHNLINKPHDYIANRNIPGVWHNIALKNCAVAERFFDGKFVGHWTTSPAIMSQTTGFAQFMNEMESVQLSEGKDVWHSKLDVDGRFTVGALRRAIDKKHHLLISCPHAIAIREILFRWSGIPITDFHSVIELHEFINIWGQNVRRKDRLRAVCYGLLWGVWKFRNERAFNNVFNSPSQCADRIISMVHLWSKSRSKCGSIA</sequence>
<dbReference type="SUPFAM" id="SSF56672">
    <property type="entry name" value="DNA/RNA polymerases"/>
    <property type="match status" value="1"/>
</dbReference>
<keyword evidence="3" id="KW-1185">Reference proteome</keyword>
<evidence type="ECO:0000313" key="2">
    <source>
        <dbReference type="EMBL" id="KAJ0193780.1"/>
    </source>
</evidence>
<dbReference type="Pfam" id="PF00078">
    <property type="entry name" value="RVT_1"/>
    <property type="match status" value="1"/>
</dbReference>
<name>A0A9R1WYF1_LACSA</name>
<gene>
    <name evidence="2" type="ORF">LSAT_V11C800389870</name>
</gene>
<dbReference type="InterPro" id="IPR043502">
    <property type="entry name" value="DNA/RNA_pol_sf"/>
</dbReference>
<dbReference type="PANTHER" id="PTHR33116:SF79">
    <property type="entry name" value="REVERSE TRANSCRIPTASE DOMAIN, ZINC FINGER, CCHC-TYPE-RELATED"/>
    <property type="match status" value="1"/>
</dbReference>
<accession>A0A9R1WYF1</accession>
<comment type="caution">
    <text evidence="2">The sequence shown here is derived from an EMBL/GenBank/DDBJ whole genome shotgun (WGS) entry which is preliminary data.</text>
</comment>
<feature type="domain" description="Reverse transcriptase" evidence="1">
    <location>
        <begin position="56"/>
        <end position="334"/>
    </location>
</feature>
<dbReference type="CDD" id="cd01650">
    <property type="entry name" value="RT_nLTR_like"/>
    <property type="match status" value="1"/>
</dbReference>
<protein>
    <recommendedName>
        <fullName evidence="1">Reverse transcriptase domain-containing protein</fullName>
    </recommendedName>
</protein>
<dbReference type="Proteomes" id="UP000235145">
    <property type="component" value="Unassembled WGS sequence"/>
</dbReference>
<evidence type="ECO:0000313" key="3">
    <source>
        <dbReference type="Proteomes" id="UP000235145"/>
    </source>
</evidence>
<organism evidence="2 3">
    <name type="scientific">Lactuca sativa</name>
    <name type="common">Garden lettuce</name>
    <dbReference type="NCBI Taxonomy" id="4236"/>
    <lineage>
        <taxon>Eukaryota</taxon>
        <taxon>Viridiplantae</taxon>
        <taxon>Streptophyta</taxon>
        <taxon>Embryophyta</taxon>
        <taxon>Tracheophyta</taxon>
        <taxon>Spermatophyta</taxon>
        <taxon>Magnoliopsida</taxon>
        <taxon>eudicotyledons</taxon>
        <taxon>Gunneridae</taxon>
        <taxon>Pentapetalae</taxon>
        <taxon>asterids</taxon>
        <taxon>campanulids</taxon>
        <taxon>Asterales</taxon>
        <taxon>Asteraceae</taxon>
        <taxon>Cichorioideae</taxon>
        <taxon>Cichorieae</taxon>
        <taxon>Lactucinae</taxon>
        <taxon>Lactuca</taxon>
    </lineage>
</organism>
<dbReference type="PANTHER" id="PTHR33116">
    <property type="entry name" value="REVERSE TRANSCRIPTASE ZINC-BINDING DOMAIN-CONTAINING PROTEIN-RELATED-RELATED"/>
    <property type="match status" value="1"/>
</dbReference>
<dbReference type="PROSITE" id="PS50878">
    <property type="entry name" value="RT_POL"/>
    <property type="match status" value="1"/>
</dbReference>
<reference evidence="2 3" key="1">
    <citation type="journal article" date="2017" name="Nat. Commun.">
        <title>Genome assembly with in vitro proximity ligation data and whole-genome triplication in lettuce.</title>
        <authorList>
            <person name="Reyes-Chin-Wo S."/>
            <person name="Wang Z."/>
            <person name="Yang X."/>
            <person name="Kozik A."/>
            <person name="Arikit S."/>
            <person name="Song C."/>
            <person name="Xia L."/>
            <person name="Froenicke L."/>
            <person name="Lavelle D.O."/>
            <person name="Truco M.J."/>
            <person name="Xia R."/>
            <person name="Zhu S."/>
            <person name="Xu C."/>
            <person name="Xu H."/>
            <person name="Xu X."/>
            <person name="Cox K."/>
            <person name="Korf I."/>
            <person name="Meyers B.C."/>
            <person name="Michelmore R.W."/>
        </authorList>
    </citation>
    <scope>NUCLEOTIDE SEQUENCE [LARGE SCALE GENOMIC DNA]</scope>
    <source>
        <strain evidence="3">cv. Salinas</strain>
        <tissue evidence="2">Seedlings</tissue>
    </source>
</reference>
<dbReference type="InterPro" id="IPR000477">
    <property type="entry name" value="RT_dom"/>
</dbReference>
<proteinExistence type="predicted"/>
<dbReference type="EMBL" id="NBSK02000008">
    <property type="protein sequence ID" value="KAJ0193780.1"/>
    <property type="molecule type" value="Genomic_DNA"/>
</dbReference>
<dbReference type="AlphaFoldDB" id="A0A9R1WYF1"/>